<feature type="non-terminal residue" evidence="2">
    <location>
        <position position="136"/>
    </location>
</feature>
<organism evidence="2 3">
    <name type="scientific">Pristionchus mayeri</name>
    <dbReference type="NCBI Taxonomy" id="1317129"/>
    <lineage>
        <taxon>Eukaryota</taxon>
        <taxon>Metazoa</taxon>
        <taxon>Ecdysozoa</taxon>
        <taxon>Nematoda</taxon>
        <taxon>Chromadorea</taxon>
        <taxon>Rhabditida</taxon>
        <taxon>Rhabditina</taxon>
        <taxon>Diplogasteromorpha</taxon>
        <taxon>Diplogasteroidea</taxon>
        <taxon>Neodiplogasteridae</taxon>
        <taxon>Pristionchus</taxon>
    </lineage>
</organism>
<keyword evidence="3" id="KW-1185">Reference proteome</keyword>
<proteinExistence type="predicted"/>
<name>A0AAN4ZKF7_9BILA</name>
<feature type="non-terminal residue" evidence="2">
    <location>
        <position position="1"/>
    </location>
</feature>
<protein>
    <submittedName>
        <fullName evidence="2">Uncharacterized protein</fullName>
    </submittedName>
</protein>
<evidence type="ECO:0000313" key="3">
    <source>
        <dbReference type="Proteomes" id="UP001328107"/>
    </source>
</evidence>
<comment type="caution">
    <text evidence="2">The sequence shown here is derived from an EMBL/GenBank/DDBJ whole genome shotgun (WGS) entry which is preliminary data.</text>
</comment>
<dbReference type="Proteomes" id="UP001328107">
    <property type="component" value="Unassembled WGS sequence"/>
</dbReference>
<accession>A0AAN4ZKF7</accession>
<reference evidence="3" key="1">
    <citation type="submission" date="2022-10" db="EMBL/GenBank/DDBJ databases">
        <title>Genome assembly of Pristionchus species.</title>
        <authorList>
            <person name="Yoshida K."/>
            <person name="Sommer R.J."/>
        </authorList>
    </citation>
    <scope>NUCLEOTIDE SEQUENCE [LARGE SCALE GENOMIC DNA]</scope>
    <source>
        <strain evidence="3">RS5460</strain>
    </source>
</reference>
<feature type="compositionally biased region" description="Pro residues" evidence="1">
    <location>
        <begin position="68"/>
        <end position="78"/>
    </location>
</feature>
<sequence length="136" mass="14896">DQDVSIIVDKQADESRDCVVVLDGERNESSIDDDAMEIVEEEEIVWDDDPASVLPPQPVDPPRDNARPPSPHRSPSPPDVIIADKENRLEPSPNMQQTTLEKEAERAAIEQPQPSTKGGEDSTRNKFSSIAAAVAD</sequence>
<dbReference type="EMBL" id="BTRK01000003">
    <property type="protein sequence ID" value="GMR42952.1"/>
    <property type="molecule type" value="Genomic_DNA"/>
</dbReference>
<dbReference type="AlphaFoldDB" id="A0AAN4ZKF7"/>
<evidence type="ECO:0000313" key="2">
    <source>
        <dbReference type="EMBL" id="GMR42952.1"/>
    </source>
</evidence>
<gene>
    <name evidence="2" type="ORF">PMAYCL1PPCAC_13147</name>
</gene>
<feature type="region of interest" description="Disordered" evidence="1">
    <location>
        <begin position="43"/>
        <end position="136"/>
    </location>
</feature>
<evidence type="ECO:0000256" key="1">
    <source>
        <dbReference type="SAM" id="MobiDB-lite"/>
    </source>
</evidence>